<sequence>MLSEDDDDLQPFALPDFGNDVPIFDDVLAFPFPIHDQLIIGHPDGEHLVEHVPIDVVPFAAVTPEDWPFDDLLDDDLDIFVGDHPVGDQGDGEVDDVAILDIPSPVISVIDISSDSDLHSVADSFESVTSSALHVAGVRAYTTDLDDEDAMSAAPPLPSVLPHLLLFTTTSLIQYQHLLIYLPWHHPSHSPH</sequence>
<dbReference type="AlphaFoldDB" id="A0A9K3JMI5"/>
<proteinExistence type="predicted"/>
<comment type="caution">
    <text evidence="1">The sequence shown here is derived from an EMBL/GenBank/DDBJ whole genome shotgun (WGS) entry which is preliminary data.</text>
</comment>
<organism evidence="1 2">
    <name type="scientific">Helianthus annuus</name>
    <name type="common">Common sunflower</name>
    <dbReference type="NCBI Taxonomy" id="4232"/>
    <lineage>
        <taxon>Eukaryota</taxon>
        <taxon>Viridiplantae</taxon>
        <taxon>Streptophyta</taxon>
        <taxon>Embryophyta</taxon>
        <taxon>Tracheophyta</taxon>
        <taxon>Spermatophyta</taxon>
        <taxon>Magnoliopsida</taxon>
        <taxon>eudicotyledons</taxon>
        <taxon>Gunneridae</taxon>
        <taxon>Pentapetalae</taxon>
        <taxon>asterids</taxon>
        <taxon>campanulids</taxon>
        <taxon>Asterales</taxon>
        <taxon>Asteraceae</taxon>
        <taxon>Asteroideae</taxon>
        <taxon>Heliantheae alliance</taxon>
        <taxon>Heliantheae</taxon>
        <taxon>Helianthus</taxon>
    </lineage>
</organism>
<dbReference type="EMBL" id="MNCJ02000317">
    <property type="protein sequence ID" value="KAF5817934.1"/>
    <property type="molecule type" value="Genomic_DNA"/>
</dbReference>
<evidence type="ECO:0000313" key="1">
    <source>
        <dbReference type="EMBL" id="KAF5817934.1"/>
    </source>
</evidence>
<name>A0A9K3JMI5_HELAN</name>
<dbReference type="Gramene" id="mRNA:HanXRQr2_Chr02g0058841">
    <property type="protein sequence ID" value="CDS:HanXRQr2_Chr02g0058841.1"/>
    <property type="gene ID" value="HanXRQr2_Chr02g0058841"/>
</dbReference>
<evidence type="ECO:0000313" key="2">
    <source>
        <dbReference type="Proteomes" id="UP000215914"/>
    </source>
</evidence>
<protein>
    <submittedName>
        <fullName evidence="1">Uncharacterized protein</fullName>
    </submittedName>
</protein>
<accession>A0A9K3JMI5</accession>
<keyword evidence="2" id="KW-1185">Reference proteome</keyword>
<gene>
    <name evidence="1" type="ORF">HanXRQr2_Chr02g0058841</name>
</gene>
<reference evidence="1" key="1">
    <citation type="journal article" date="2017" name="Nature">
        <title>The sunflower genome provides insights into oil metabolism, flowering and Asterid evolution.</title>
        <authorList>
            <person name="Badouin H."/>
            <person name="Gouzy J."/>
            <person name="Grassa C.J."/>
            <person name="Murat F."/>
            <person name="Staton S.E."/>
            <person name="Cottret L."/>
            <person name="Lelandais-Briere C."/>
            <person name="Owens G.L."/>
            <person name="Carrere S."/>
            <person name="Mayjonade B."/>
            <person name="Legrand L."/>
            <person name="Gill N."/>
            <person name="Kane N.C."/>
            <person name="Bowers J.E."/>
            <person name="Hubner S."/>
            <person name="Bellec A."/>
            <person name="Berard A."/>
            <person name="Berges H."/>
            <person name="Blanchet N."/>
            <person name="Boniface M.C."/>
            <person name="Brunel D."/>
            <person name="Catrice O."/>
            <person name="Chaidir N."/>
            <person name="Claudel C."/>
            <person name="Donnadieu C."/>
            <person name="Faraut T."/>
            <person name="Fievet G."/>
            <person name="Helmstetter N."/>
            <person name="King M."/>
            <person name="Knapp S.J."/>
            <person name="Lai Z."/>
            <person name="Le Paslier M.C."/>
            <person name="Lippi Y."/>
            <person name="Lorenzon L."/>
            <person name="Mandel J.R."/>
            <person name="Marage G."/>
            <person name="Marchand G."/>
            <person name="Marquand E."/>
            <person name="Bret-Mestries E."/>
            <person name="Morien E."/>
            <person name="Nambeesan S."/>
            <person name="Nguyen T."/>
            <person name="Pegot-Espagnet P."/>
            <person name="Pouilly N."/>
            <person name="Raftis F."/>
            <person name="Sallet E."/>
            <person name="Schiex T."/>
            <person name="Thomas J."/>
            <person name="Vandecasteele C."/>
            <person name="Vares D."/>
            <person name="Vear F."/>
            <person name="Vautrin S."/>
            <person name="Crespi M."/>
            <person name="Mangin B."/>
            <person name="Burke J.M."/>
            <person name="Salse J."/>
            <person name="Munos S."/>
            <person name="Vincourt P."/>
            <person name="Rieseberg L.H."/>
            <person name="Langlade N.B."/>
        </authorList>
    </citation>
    <scope>NUCLEOTIDE SEQUENCE</scope>
    <source>
        <tissue evidence="1">Leaves</tissue>
    </source>
</reference>
<reference evidence="1" key="2">
    <citation type="submission" date="2020-06" db="EMBL/GenBank/DDBJ databases">
        <title>Helianthus annuus Genome sequencing and assembly Release 2.</title>
        <authorList>
            <person name="Gouzy J."/>
            <person name="Langlade N."/>
            <person name="Munos S."/>
        </authorList>
    </citation>
    <scope>NUCLEOTIDE SEQUENCE</scope>
    <source>
        <tissue evidence="1">Leaves</tissue>
    </source>
</reference>
<dbReference type="Proteomes" id="UP000215914">
    <property type="component" value="Unassembled WGS sequence"/>
</dbReference>